<dbReference type="PANTHER" id="PTHR13617">
    <property type="entry name" value="PROTEIN ABHD18"/>
    <property type="match status" value="1"/>
</dbReference>
<dbReference type="Proteomes" id="UP001596002">
    <property type="component" value="Unassembled WGS sequence"/>
</dbReference>
<dbReference type="InterPro" id="IPR029058">
    <property type="entry name" value="AB_hydrolase_fold"/>
</dbReference>
<evidence type="ECO:0000313" key="2">
    <source>
        <dbReference type="Proteomes" id="UP001596002"/>
    </source>
</evidence>
<gene>
    <name evidence="1" type="ORF">ACFO8Q_23830</name>
</gene>
<dbReference type="EMBL" id="JBHSHC010000158">
    <property type="protein sequence ID" value="MFC4770312.1"/>
    <property type="molecule type" value="Genomic_DNA"/>
</dbReference>
<dbReference type="InterPro" id="IPR019149">
    <property type="entry name" value="ABHD18"/>
</dbReference>
<dbReference type="PANTHER" id="PTHR13617:SF14">
    <property type="entry name" value="PROTEIN ABHD18"/>
    <property type="match status" value="1"/>
</dbReference>
<dbReference type="SUPFAM" id="SSF53474">
    <property type="entry name" value="alpha/beta-Hydrolases"/>
    <property type="match status" value="1"/>
</dbReference>
<comment type="caution">
    <text evidence="1">The sequence shown here is derived from an EMBL/GenBank/DDBJ whole genome shotgun (WGS) entry which is preliminary data.</text>
</comment>
<accession>A0ABV9QAL9</accession>
<organism evidence="1 2">
    <name type="scientific">Effusibacillus consociatus</name>
    <dbReference type="NCBI Taxonomy" id="1117041"/>
    <lineage>
        <taxon>Bacteria</taxon>
        <taxon>Bacillati</taxon>
        <taxon>Bacillota</taxon>
        <taxon>Bacilli</taxon>
        <taxon>Bacillales</taxon>
        <taxon>Alicyclobacillaceae</taxon>
        <taxon>Effusibacillus</taxon>
    </lineage>
</organism>
<name>A0ABV9QAL9_9BACL</name>
<dbReference type="Gene3D" id="3.40.50.1820">
    <property type="entry name" value="alpha/beta hydrolase"/>
    <property type="match status" value="1"/>
</dbReference>
<dbReference type="GO" id="GO:0016787">
    <property type="term" value="F:hydrolase activity"/>
    <property type="evidence" value="ECO:0007669"/>
    <property type="project" value="UniProtKB-KW"/>
</dbReference>
<protein>
    <submittedName>
        <fullName evidence="1">Alpha/beta hydrolase family protein</fullName>
    </submittedName>
</protein>
<dbReference type="Pfam" id="PF09752">
    <property type="entry name" value="ABHD18"/>
    <property type="match status" value="1"/>
</dbReference>
<proteinExistence type="predicted"/>
<evidence type="ECO:0000313" key="1">
    <source>
        <dbReference type="EMBL" id="MFC4770312.1"/>
    </source>
</evidence>
<sequence>MDKYTAKLIDQMGLFLLHLKKSRTSQFYEGGEKQVWVDIERTEDFYSFPRLPDVTLQLDSQNLEYRVGRYFFESEIKSEDPSNNIASGSYYMKETEEEPVHVIFVHGWRMDNLDRIKNIFLKRFMKLGNNMYFVHLPYHFERTSGGLYSGEYMISANVGRSVASVRQAVIEIRALIKWLKKNYGGKVILIGVSLGGLIANLSAAVEEEIDVLVSVMYANSLSYEVWKTPIGKYTKKDFEQHGFTYEQLKKCWSVLEPSCWQPKVKKENILLISGIHDQYIRKEDSEALWTAWNHPKRFLYPVDIRGLCCIEGKLRKMSHGL</sequence>
<dbReference type="RefSeq" id="WP_380029800.1">
    <property type="nucleotide sequence ID" value="NZ_JBHSHC010000158.1"/>
</dbReference>
<reference evidence="2" key="1">
    <citation type="journal article" date="2019" name="Int. J. Syst. Evol. Microbiol.">
        <title>The Global Catalogue of Microorganisms (GCM) 10K type strain sequencing project: providing services to taxonomists for standard genome sequencing and annotation.</title>
        <authorList>
            <consortium name="The Broad Institute Genomics Platform"/>
            <consortium name="The Broad Institute Genome Sequencing Center for Infectious Disease"/>
            <person name="Wu L."/>
            <person name="Ma J."/>
        </authorList>
    </citation>
    <scope>NUCLEOTIDE SEQUENCE [LARGE SCALE GENOMIC DNA]</scope>
    <source>
        <strain evidence="2">WYCCWR 12678</strain>
    </source>
</reference>
<keyword evidence="1" id="KW-0378">Hydrolase</keyword>
<keyword evidence="2" id="KW-1185">Reference proteome</keyword>